<dbReference type="Proteomes" id="UP000243579">
    <property type="component" value="Unassembled WGS sequence"/>
</dbReference>
<dbReference type="OrthoDB" id="79008at2759"/>
<dbReference type="EMBL" id="JNBR01002648">
    <property type="protein sequence ID" value="OQR81784.1"/>
    <property type="molecule type" value="Genomic_DNA"/>
</dbReference>
<protein>
    <submittedName>
        <fullName evidence="1">Uncharacterized protein</fullName>
    </submittedName>
</protein>
<gene>
    <name evidence="1" type="ORF">ACHHYP_16424</name>
</gene>
<keyword evidence="2" id="KW-1185">Reference proteome</keyword>
<accession>A0A1V9Y7W8</accession>
<organism evidence="1 2">
    <name type="scientific">Achlya hypogyna</name>
    <name type="common">Oomycete</name>
    <name type="synonym">Protoachlya hypogyna</name>
    <dbReference type="NCBI Taxonomy" id="1202772"/>
    <lineage>
        <taxon>Eukaryota</taxon>
        <taxon>Sar</taxon>
        <taxon>Stramenopiles</taxon>
        <taxon>Oomycota</taxon>
        <taxon>Saprolegniomycetes</taxon>
        <taxon>Saprolegniales</taxon>
        <taxon>Achlyaceae</taxon>
        <taxon>Achlya</taxon>
    </lineage>
</organism>
<dbReference type="AlphaFoldDB" id="A0A1V9Y7W8"/>
<name>A0A1V9Y7W8_ACHHY</name>
<evidence type="ECO:0000313" key="2">
    <source>
        <dbReference type="Proteomes" id="UP000243579"/>
    </source>
</evidence>
<proteinExistence type="predicted"/>
<evidence type="ECO:0000313" key="1">
    <source>
        <dbReference type="EMBL" id="OQR81784.1"/>
    </source>
</evidence>
<reference evidence="1 2" key="1">
    <citation type="journal article" date="2014" name="Genome Biol. Evol.">
        <title>The secreted proteins of Achlya hypogyna and Thraustotheca clavata identify the ancestral oomycete secretome and reveal gene acquisitions by horizontal gene transfer.</title>
        <authorList>
            <person name="Misner I."/>
            <person name="Blouin N."/>
            <person name="Leonard G."/>
            <person name="Richards T.A."/>
            <person name="Lane C.E."/>
        </authorList>
    </citation>
    <scope>NUCLEOTIDE SEQUENCE [LARGE SCALE GENOMIC DNA]</scope>
    <source>
        <strain evidence="1 2">ATCC 48635</strain>
    </source>
</reference>
<sequence length="194" mass="22212">MGIKIRNDTEHDVLVLVFTYVPMPLPALMYRKTLLLRPGTRVDCPTWQSAVRIYAWEANEQAAFVQRYLEKSLGKINSMRMLFAAFGGEIITAIGDVFSAFGESIMDHLIGILIETAMERAMERLDEVDDDDFRRMQQRAVQNAQAGAVRRQNSMTNKLFLFTQNALFLRRQFSVHRNRANALEINGAGMSWFS</sequence>
<comment type="caution">
    <text evidence="1">The sequence shown here is derived from an EMBL/GenBank/DDBJ whole genome shotgun (WGS) entry which is preliminary data.</text>
</comment>